<evidence type="ECO:0000313" key="4">
    <source>
        <dbReference type="Proteomes" id="UP000230605"/>
    </source>
</evidence>
<dbReference type="GO" id="GO:0004843">
    <property type="term" value="F:cysteine-type deubiquitinase activity"/>
    <property type="evidence" value="ECO:0007669"/>
    <property type="project" value="InterPro"/>
</dbReference>
<dbReference type="EMBL" id="LKMD01000101">
    <property type="protein sequence ID" value="PIA99688.1"/>
    <property type="molecule type" value="Genomic_DNA"/>
</dbReference>
<dbReference type="PANTHER" id="PTHR21646:SF46">
    <property type="entry name" value="UBIQUITIN CARBOXYL-TERMINAL HYDROLASE"/>
    <property type="match status" value="1"/>
</dbReference>
<dbReference type="Gene3D" id="3.90.70.10">
    <property type="entry name" value="Cysteine proteinases"/>
    <property type="match status" value="1"/>
</dbReference>
<dbReference type="PANTHER" id="PTHR21646">
    <property type="entry name" value="UBIQUITIN CARBOXYL-TERMINAL HYDROLASE"/>
    <property type="match status" value="1"/>
</dbReference>
<dbReference type="GO" id="GO:0016579">
    <property type="term" value="P:protein deubiquitination"/>
    <property type="evidence" value="ECO:0007669"/>
    <property type="project" value="InterPro"/>
</dbReference>
<feature type="compositionally biased region" description="Polar residues" evidence="1">
    <location>
        <begin position="323"/>
        <end position="358"/>
    </location>
</feature>
<name>A0A2G5I4J2_CERBT</name>
<dbReference type="InterPro" id="IPR001394">
    <property type="entry name" value="Peptidase_C19_UCH"/>
</dbReference>
<comment type="caution">
    <text evidence="3">The sequence shown here is derived from an EMBL/GenBank/DDBJ whole genome shotgun (WGS) entry which is preliminary data.</text>
</comment>
<sequence>MEDGTQKPIMPGEHMRSGWTNLQPTSLDAYDPHRLTIVTESVKANQYRYCYRGHPDILIPALRQVVLDLPDQCQWYGPVQKQYTPIKGCPIWRRTNPWYKGFCENRHVLTRKFQDAEDEEPDLGDDEEEAIQEMMDDLFAATRPSSDTATPFERLSLAKARIAKLDCGTDEQVQKMVENATSSVDDSDLFEQQLQELTTLLDRIDGIAERSKRLDALLDRADQLKCSLNEDVRTLINSVTNSINDQASCDQHLQSLSALLDKLGGKEQPPGSDPDMLPALRDLRNFVNLGQSCYASASLAMCMNLEKLHDFVMDENNERAKPDSQSGRTPHEWLNTSYPIRRSSTLPGATNPSTTSEDQIAEWSQKHMNNAKNLFGALRNLFTRMNNKGSRISQAEMKAFFDAVHALNPEEFHHNEQNDASVFLIELLQALTLVSDDSIKQKYRDAIASINTADGQNLQPVETDAMTRLTAKLQNGNDSALYILFCVQIATEYYCWSCKLVHRTFEHTPYLELNFIGPTGADQNLVTILQDWSKLSLSEPQKCLHNDSKLGTKTRIRRIVHAPQYLMIKFVRGNYLFMNHVDIPEFLDIRNCTTGVVLPSEIVHGIESAQQVSCIYRLTAVAMFIPTRSHYVAYVVKDRHWLAFDDLSQSPIPVREHPQTAINNGAVPYFTIYEQQPEKTSFPLDLADSVSPGFTLRKNGQVPSPKAALPRWNASDEFECLHLSNPCDKTFRTVGEARGHQHDQVGDDEQAASHL</sequence>
<feature type="region of interest" description="Disordered" evidence="1">
    <location>
        <begin position="318"/>
        <end position="359"/>
    </location>
</feature>
<dbReference type="InterPro" id="IPR038765">
    <property type="entry name" value="Papain-like_cys_pep_sf"/>
</dbReference>
<dbReference type="SUPFAM" id="SSF54001">
    <property type="entry name" value="Cysteine proteinases"/>
    <property type="match status" value="1"/>
</dbReference>
<evidence type="ECO:0000256" key="1">
    <source>
        <dbReference type="SAM" id="MobiDB-lite"/>
    </source>
</evidence>
<evidence type="ECO:0000259" key="2">
    <source>
        <dbReference type="PROSITE" id="PS50235"/>
    </source>
</evidence>
<feature type="domain" description="USP" evidence="2">
    <location>
        <begin position="284"/>
        <end position="676"/>
    </location>
</feature>
<reference evidence="3 4" key="1">
    <citation type="submission" date="2015-10" db="EMBL/GenBank/DDBJ databases">
        <title>The cercosporin biosynthetic gene cluster was horizontally transferred to several fungal lineages and shown to be expanded in Cercospora beticola based on microsynteny with recipient genomes.</title>
        <authorList>
            <person name="De Jonge R."/>
            <person name="Ebert M.K."/>
            <person name="Suttle J.C."/>
            <person name="Jurick Ii W.M."/>
            <person name="Secor G.A."/>
            <person name="Thomma B.P."/>
            <person name="Van De Peer Y."/>
            <person name="Bolton M.D."/>
        </authorList>
    </citation>
    <scope>NUCLEOTIDE SEQUENCE [LARGE SCALE GENOMIC DNA]</scope>
    <source>
        <strain evidence="3 4">09-40</strain>
    </source>
</reference>
<gene>
    <name evidence="3" type="ORF">CB0940_02846</name>
</gene>
<evidence type="ECO:0000313" key="3">
    <source>
        <dbReference type="EMBL" id="PIA99688.1"/>
    </source>
</evidence>
<dbReference type="AlphaFoldDB" id="A0A2G5I4J2"/>
<organism evidence="3 4">
    <name type="scientific">Cercospora beticola</name>
    <name type="common">Sugarbeet leaf spot fungus</name>
    <dbReference type="NCBI Taxonomy" id="122368"/>
    <lineage>
        <taxon>Eukaryota</taxon>
        <taxon>Fungi</taxon>
        <taxon>Dikarya</taxon>
        <taxon>Ascomycota</taxon>
        <taxon>Pezizomycotina</taxon>
        <taxon>Dothideomycetes</taxon>
        <taxon>Dothideomycetidae</taxon>
        <taxon>Mycosphaerellales</taxon>
        <taxon>Mycosphaerellaceae</taxon>
        <taxon>Cercospora</taxon>
    </lineage>
</organism>
<dbReference type="OrthoDB" id="3884955at2759"/>
<dbReference type="PROSITE" id="PS50235">
    <property type="entry name" value="USP_3"/>
    <property type="match status" value="1"/>
</dbReference>
<dbReference type="Pfam" id="PF00443">
    <property type="entry name" value="UCH"/>
    <property type="match status" value="1"/>
</dbReference>
<proteinExistence type="predicted"/>
<dbReference type="CDD" id="cd02257">
    <property type="entry name" value="Peptidase_C19"/>
    <property type="match status" value="1"/>
</dbReference>
<protein>
    <recommendedName>
        <fullName evidence="2">USP domain-containing protein</fullName>
    </recommendedName>
</protein>
<accession>A0A2G5I4J2</accession>
<dbReference type="InterPro" id="IPR028889">
    <property type="entry name" value="USP"/>
</dbReference>
<dbReference type="InterPro" id="IPR050185">
    <property type="entry name" value="Ub_carboxyl-term_hydrolase"/>
</dbReference>
<dbReference type="Proteomes" id="UP000230605">
    <property type="component" value="Chromosome 3"/>
</dbReference>